<protein>
    <submittedName>
        <fullName evidence="1">Uncharacterized protein</fullName>
    </submittedName>
</protein>
<name>A0A2I8F4M0_9BURK</name>
<reference evidence="1 2" key="1">
    <citation type="submission" date="2018-01" db="EMBL/GenBank/DDBJ databases">
        <title>Species boundaries and ecological features among Paraburkholderia terrae DSMZ17804T, P. hospita DSMZ17164T and P. caribensis DSMZ13236T.</title>
        <authorList>
            <person name="Pratama A.A."/>
        </authorList>
    </citation>
    <scope>NUCLEOTIDE SEQUENCE [LARGE SCALE GENOMIC DNA]</scope>
    <source>
        <strain evidence="1 2">DSM 17804</strain>
    </source>
</reference>
<gene>
    <name evidence="1" type="ORF">C2L65_43110</name>
</gene>
<organism evidence="1 2">
    <name type="scientific">Paraburkholderia terrae</name>
    <dbReference type="NCBI Taxonomy" id="311230"/>
    <lineage>
        <taxon>Bacteria</taxon>
        <taxon>Pseudomonadati</taxon>
        <taxon>Pseudomonadota</taxon>
        <taxon>Betaproteobacteria</taxon>
        <taxon>Burkholderiales</taxon>
        <taxon>Burkholderiaceae</taxon>
        <taxon>Paraburkholderia</taxon>
    </lineage>
</organism>
<accession>A0A2I8F4M0</accession>
<proteinExistence type="predicted"/>
<dbReference type="Proteomes" id="UP000243502">
    <property type="component" value="Chromosome 4"/>
</dbReference>
<sequence>MAKSSRLKATRSLIETRYTLELARGSSVIASTLTRSSLMQAIGETLSAFVANHGTGDLDGFVLVLSERLIQRDRADAAEMIDNWRPAGSSQS</sequence>
<evidence type="ECO:0000313" key="2">
    <source>
        <dbReference type="Proteomes" id="UP000243502"/>
    </source>
</evidence>
<evidence type="ECO:0000313" key="1">
    <source>
        <dbReference type="EMBL" id="AUT66827.1"/>
    </source>
</evidence>
<dbReference type="AlphaFoldDB" id="A0A2I8F4M0"/>
<dbReference type="KEGG" id="pter:C2L65_43110"/>
<dbReference type="EMBL" id="CP026114">
    <property type="protein sequence ID" value="AUT66827.1"/>
    <property type="molecule type" value="Genomic_DNA"/>
</dbReference>